<keyword evidence="3" id="KW-1185">Reference proteome</keyword>
<evidence type="ECO:0000256" key="1">
    <source>
        <dbReference type="SAM" id="Phobius"/>
    </source>
</evidence>
<evidence type="ECO:0008006" key="4">
    <source>
        <dbReference type="Google" id="ProtNLM"/>
    </source>
</evidence>
<gene>
    <name evidence="2" type="ORF">NEE14_006780</name>
</gene>
<sequence>MNPRIRTYVFSISALLLLVGAVLYLTRWVVAPYLFAVGSAGITVCYLTESVVGLDFRQKRLHRFNVLSGLLMIAASAFMFKGKMEWVVLLAISAIFQTYAAFMSGKGKKS</sequence>
<keyword evidence="1" id="KW-0812">Transmembrane</keyword>
<reference evidence="2 3" key="1">
    <citation type="submission" date="2024-02" db="EMBL/GenBank/DDBJ databases">
        <title>Whole genome sequencing of Parabacteroides sp. AD58.</title>
        <authorList>
            <person name="Chaplin A.V."/>
            <person name="Pikina A.P."/>
            <person name="Sokolova S.R."/>
            <person name="Korostin D.O."/>
            <person name="Efimov B.A."/>
        </authorList>
    </citation>
    <scope>NUCLEOTIDE SEQUENCE [LARGE SCALE GENOMIC DNA]</scope>
    <source>
        <strain evidence="2 3">AD58</strain>
    </source>
</reference>
<protein>
    <recommendedName>
        <fullName evidence="4">Acid-resistance membrane protein</fullName>
    </recommendedName>
</protein>
<organism evidence="2 3">
    <name type="scientific">Parabacteroides absconsus</name>
    <dbReference type="NCBI Taxonomy" id="2951805"/>
    <lineage>
        <taxon>Bacteria</taxon>
        <taxon>Pseudomonadati</taxon>
        <taxon>Bacteroidota</taxon>
        <taxon>Bacteroidia</taxon>
        <taxon>Bacteroidales</taxon>
        <taxon>Tannerellaceae</taxon>
        <taxon>Parabacteroides</taxon>
    </lineage>
</organism>
<feature type="transmembrane region" description="Helical" evidence="1">
    <location>
        <begin position="7"/>
        <end position="25"/>
    </location>
</feature>
<feature type="transmembrane region" description="Helical" evidence="1">
    <location>
        <begin position="64"/>
        <end position="80"/>
    </location>
</feature>
<accession>A0ABZ2INQ1</accession>
<dbReference type="Proteomes" id="UP001320603">
    <property type="component" value="Chromosome"/>
</dbReference>
<name>A0ABZ2INQ1_9BACT</name>
<evidence type="ECO:0000313" key="2">
    <source>
        <dbReference type="EMBL" id="WWV67657.1"/>
    </source>
</evidence>
<evidence type="ECO:0000313" key="3">
    <source>
        <dbReference type="Proteomes" id="UP001320603"/>
    </source>
</evidence>
<feature type="transmembrane region" description="Helical" evidence="1">
    <location>
        <begin position="86"/>
        <end position="105"/>
    </location>
</feature>
<dbReference type="EMBL" id="CP146284">
    <property type="protein sequence ID" value="WWV67657.1"/>
    <property type="molecule type" value="Genomic_DNA"/>
</dbReference>
<proteinExistence type="predicted"/>
<keyword evidence="1" id="KW-0472">Membrane</keyword>
<dbReference type="RefSeq" id="WP_251968659.1">
    <property type="nucleotide sequence ID" value="NZ_CP146284.1"/>
</dbReference>
<feature type="transmembrane region" description="Helical" evidence="1">
    <location>
        <begin position="31"/>
        <end position="52"/>
    </location>
</feature>
<keyword evidence="1" id="KW-1133">Transmembrane helix</keyword>